<dbReference type="PROSITE" id="PS51352">
    <property type="entry name" value="THIOREDOXIN_2"/>
    <property type="match status" value="1"/>
</dbReference>
<keyword evidence="4" id="KW-1185">Reference proteome</keyword>
<keyword evidence="1" id="KW-0676">Redox-active center</keyword>
<protein>
    <submittedName>
        <fullName evidence="3">Thioredoxin-like protein</fullName>
    </submittedName>
</protein>
<dbReference type="SUPFAM" id="SSF52833">
    <property type="entry name" value="Thioredoxin-like"/>
    <property type="match status" value="1"/>
</dbReference>
<gene>
    <name evidence="3" type="ORF">CLV60_116190</name>
</gene>
<dbReference type="Gene3D" id="3.40.30.10">
    <property type="entry name" value="Glutaredoxin"/>
    <property type="match status" value="1"/>
</dbReference>
<sequence length="424" mass="47484">MNRYIYPRAACTLLIFFLFAVRIKESSAQSSQNAGQGIRFNAGTFQQALATAQKLNKPLFVEVFLKGCPHCEALAPVLQQKAAGDYYNGRFVSWKTEANSPESAALQKLKGVKYPEFPMLFFFDTTGALIHMATPTERATQKEFVEEIVEIGRKALDPASRTSGYAQRFEAGEHDLMFLIDYGKYCKTTGDNSSLTRVNDALAKLLTTPPDITSQAGFYVLQRLINDVDNPLSRYFFSHLDEFRGKYPAKNVQEAGEAILYHSLYGPKGDSYPAGRIIAMRHDMVRLGVPEADASARLLIKELAAHLREKNTMAAVSRFNEYRGKATTLGLADYAYITKFFNEKSSDNSYLPQMPLWAADGLRLAKPEELNTKVAAGLYYELCEAYWKMDKKAEASQNAAKALEIAKIAKDDLNRYEALINKVK</sequence>
<comment type="caution">
    <text evidence="3">The sequence shown here is derived from an EMBL/GenBank/DDBJ whole genome shotgun (WGS) entry which is preliminary data.</text>
</comment>
<dbReference type="InterPro" id="IPR036249">
    <property type="entry name" value="Thioredoxin-like_sf"/>
</dbReference>
<proteinExistence type="predicted"/>
<dbReference type="RefSeq" id="WP_106598743.1">
    <property type="nucleotide sequence ID" value="NZ_PYAS01000016.1"/>
</dbReference>
<dbReference type="InterPro" id="IPR013766">
    <property type="entry name" value="Thioredoxin_domain"/>
</dbReference>
<evidence type="ECO:0000313" key="4">
    <source>
        <dbReference type="Proteomes" id="UP000241964"/>
    </source>
</evidence>
<evidence type="ECO:0000313" key="3">
    <source>
        <dbReference type="EMBL" id="PSL23633.1"/>
    </source>
</evidence>
<name>A0A2P8FPL5_9BACT</name>
<feature type="domain" description="Thioredoxin" evidence="2">
    <location>
        <begin position="21"/>
        <end position="154"/>
    </location>
</feature>
<evidence type="ECO:0000256" key="1">
    <source>
        <dbReference type="ARBA" id="ARBA00023284"/>
    </source>
</evidence>
<organism evidence="3 4">
    <name type="scientific">Dyadobacter jiangsuensis</name>
    <dbReference type="NCBI Taxonomy" id="1591085"/>
    <lineage>
        <taxon>Bacteria</taxon>
        <taxon>Pseudomonadati</taxon>
        <taxon>Bacteroidota</taxon>
        <taxon>Cytophagia</taxon>
        <taxon>Cytophagales</taxon>
        <taxon>Spirosomataceae</taxon>
        <taxon>Dyadobacter</taxon>
    </lineage>
</organism>
<dbReference type="EMBL" id="PYAS01000016">
    <property type="protein sequence ID" value="PSL23633.1"/>
    <property type="molecule type" value="Genomic_DNA"/>
</dbReference>
<dbReference type="Proteomes" id="UP000241964">
    <property type="component" value="Unassembled WGS sequence"/>
</dbReference>
<dbReference type="OrthoDB" id="922811at2"/>
<dbReference type="PROSITE" id="PS00194">
    <property type="entry name" value="THIOREDOXIN_1"/>
    <property type="match status" value="1"/>
</dbReference>
<dbReference type="AlphaFoldDB" id="A0A2P8FPL5"/>
<accession>A0A2P8FPL5</accession>
<evidence type="ECO:0000259" key="2">
    <source>
        <dbReference type="PROSITE" id="PS51352"/>
    </source>
</evidence>
<reference evidence="3 4" key="1">
    <citation type="submission" date="2018-03" db="EMBL/GenBank/DDBJ databases">
        <title>Genomic Encyclopedia of Archaeal and Bacterial Type Strains, Phase II (KMG-II): from individual species to whole genera.</title>
        <authorList>
            <person name="Goeker M."/>
        </authorList>
    </citation>
    <scope>NUCLEOTIDE SEQUENCE [LARGE SCALE GENOMIC DNA]</scope>
    <source>
        <strain evidence="3 4">DSM 29057</strain>
    </source>
</reference>
<dbReference type="InterPro" id="IPR017937">
    <property type="entry name" value="Thioredoxin_CS"/>
</dbReference>